<keyword evidence="3" id="KW-1185">Reference proteome</keyword>
<dbReference type="InterPro" id="IPR036047">
    <property type="entry name" value="F-box-like_dom_sf"/>
</dbReference>
<dbReference type="Proteomes" id="UP001148786">
    <property type="component" value="Unassembled WGS sequence"/>
</dbReference>
<protein>
    <recommendedName>
        <fullName evidence="4">F-box domain-containing protein</fullName>
    </recommendedName>
</protein>
<sequence>MLATSAIAFIATTMLSIHCPAEVWLEILSHLPRTTLLSTCMLSKYFLDLSLDLLYEEITLDSSDKMARERLQMVIRDKNVADRVRRLTILPPLSEGRSNPTSSSRQIRFLNYLCHLEDLRRNFAGLSCFPSQQIECHLNVSTSGLPICLTNVQEVTITLSSFYQNQNFCNFYKYMWEKNCIGPNIRKFSVSTPALDLAFLIMPMLRYGSAILKNLTHVRLDLGRSYNPTKGNKNQVWGSLTKLVNLAGSSLTSLSFSSSDPNIDRGANLSSLPFLQSLQKLEYHCPFYVSSLADMTALTEFIGKYSTQLSHLVIAPFSTRVWDEDDGHPAGESYSKWITSTDSRGIDLSPQIGLSSLVLPALRYLAIRPAGRMSRRNILPDLRQFAPGLKSLRISGPLPQALIYSILNFLSSDSDGGYQLEKLAIQVKNLSPDLFDNLYTKLPHLKHLEIKFSALSSSNSEGPEGGILRTDGVPESTTPRKYAHWSLQYLRIAPMAECQGRHPDMALMKTVGNWISDDIILDAEKRCQCDDKLGC</sequence>
<accession>A0A9W8MXH6</accession>
<dbReference type="OrthoDB" id="3049838at2759"/>
<dbReference type="InterPro" id="IPR032675">
    <property type="entry name" value="LRR_dom_sf"/>
</dbReference>
<evidence type="ECO:0000313" key="2">
    <source>
        <dbReference type="EMBL" id="KAJ3513939.1"/>
    </source>
</evidence>
<name>A0A9W8MXH6_9AGAR</name>
<evidence type="ECO:0008006" key="4">
    <source>
        <dbReference type="Google" id="ProtNLM"/>
    </source>
</evidence>
<reference evidence="2" key="1">
    <citation type="submission" date="2022-07" db="EMBL/GenBank/DDBJ databases">
        <title>Genome Sequence of Agrocybe chaxingu.</title>
        <authorList>
            <person name="Buettner E."/>
        </authorList>
    </citation>
    <scope>NUCLEOTIDE SEQUENCE</scope>
    <source>
        <strain evidence="2">MP-N11</strain>
    </source>
</reference>
<gene>
    <name evidence="2" type="ORF">NLJ89_g2667</name>
</gene>
<evidence type="ECO:0000313" key="3">
    <source>
        <dbReference type="Proteomes" id="UP001148786"/>
    </source>
</evidence>
<comment type="caution">
    <text evidence="2">The sequence shown here is derived from an EMBL/GenBank/DDBJ whole genome shotgun (WGS) entry which is preliminary data.</text>
</comment>
<dbReference type="EMBL" id="JANKHO010000171">
    <property type="protein sequence ID" value="KAJ3513939.1"/>
    <property type="molecule type" value="Genomic_DNA"/>
</dbReference>
<feature type="chain" id="PRO_5040984149" description="F-box domain-containing protein" evidence="1">
    <location>
        <begin position="17"/>
        <end position="535"/>
    </location>
</feature>
<dbReference type="AlphaFoldDB" id="A0A9W8MXH6"/>
<organism evidence="2 3">
    <name type="scientific">Agrocybe chaxingu</name>
    <dbReference type="NCBI Taxonomy" id="84603"/>
    <lineage>
        <taxon>Eukaryota</taxon>
        <taxon>Fungi</taxon>
        <taxon>Dikarya</taxon>
        <taxon>Basidiomycota</taxon>
        <taxon>Agaricomycotina</taxon>
        <taxon>Agaricomycetes</taxon>
        <taxon>Agaricomycetidae</taxon>
        <taxon>Agaricales</taxon>
        <taxon>Agaricineae</taxon>
        <taxon>Strophariaceae</taxon>
        <taxon>Agrocybe</taxon>
    </lineage>
</organism>
<dbReference type="Gene3D" id="3.80.10.10">
    <property type="entry name" value="Ribonuclease Inhibitor"/>
    <property type="match status" value="1"/>
</dbReference>
<dbReference type="SUPFAM" id="SSF81383">
    <property type="entry name" value="F-box domain"/>
    <property type="match status" value="1"/>
</dbReference>
<keyword evidence="1" id="KW-0732">Signal</keyword>
<evidence type="ECO:0000256" key="1">
    <source>
        <dbReference type="SAM" id="SignalP"/>
    </source>
</evidence>
<feature type="signal peptide" evidence="1">
    <location>
        <begin position="1"/>
        <end position="16"/>
    </location>
</feature>
<proteinExistence type="predicted"/>